<reference evidence="1" key="1">
    <citation type="journal article" date="2019" name="MBio">
        <title>Virus Genomes from Deep Sea Sediments Expand the Ocean Megavirome and Support Independent Origins of Viral Gigantism.</title>
        <authorList>
            <person name="Backstrom D."/>
            <person name="Yutin N."/>
            <person name="Jorgensen S.L."/>
            <person name="Dharamshi J."/>
            <person name="Homa F."/>
            <person name="Zaremba-Niedwiedzka K."/>
            <person name="Spang A."/>
            <person name="Wolf Y.I."/>
            <person name="Koonin E.V."/>
            <person name="Ettema T.J."/>
        </authorList>
    </citation>
    <scope>NUCLEOTIDE SEQUENCE</scope>
</reference>
<name>A0A481YT38_9VIRU</name>
<accession>A0A481YT38</accession>
<dbReference type="EMBL" id="MK500328">
    <property type="protein sequence ID" value="QBK85935.1"/>
    <property type="molecule type" value="Genomic_DNA"/>
</dbReference>
<protein>
    <submittedName>
        <fullName evidence="1">Uncharacterized protein</fullName>
    </submittedName>
</protein>
<gene>
    <name evidence="1" type="ORF">LCMAC101_05300</name>
</gene>
<organism evidence="1">
    <name type="scientific">Marseillevirus LCMAC101</name>
    <dbReference type="NCBI Taxonomy" id="2506602"/>
    <lineage>
        <taxon>Viruses</taxon>
        <taxon>Varidnaviria</taxon>
        <taxon>Bamfordvirae</taxon>
        <taxon>Nucleocytoviricota</taxon>
        <taxon>Megaviricetes</taxon>
        <taxon>Pimascovirales</taxon>
        <taxon>Pimascovirales incertae sedis</taxon>
        <taxon>Marseilleviridae</taxon>
    </lineage>
</organism>
<proteinExistence type="predicted"/>
<evidence type="ECO:0000313" key="1">
    <source>
        <dbReference type="EMBL" id="QBK85935.1"/>
    </source>
</evidence>
<sequence>MTTCIIQGNADPTNIGPPSVQIAVFSSLTDDANEDLVPFCVSVDIVPNNPTFNAWTAALEAVDPFANRTPINVRVYTNV</sequence>